<name>A0A8J9UMZ1_9NEOP</name>
<organism evidence="1 2">
    <name type="scientific">Brenthis ino</name>
    <name type="common">lesser marbled fritillary</name>
    <dbReference type="NCBI Taxonomy" id="405034"/>
    <lineage>
        <taxon>Eukaryota</taxon>
        <taxon>Metazoa</taxon>
        <taxon>Ecdysozoa</taxon>
        <taxon>Arthropoda</taxon>
        <taxon>Hexapoda</taxon>
        <taxon>Insecta</taxon>
        <taxon>Pterygota</taxon>
        <taxon>Neoptera</taxon>
        <taxon>Endopterygota</taxon>
        <taxon>Lepidoptera</taxon>
        <taxon>Glossata</taxon>
        <taxon>Ditrysia</taxon>
        <taxon>Papilionoidea</taxon>
        <taxon>Nymphalidae</taxon>
        <taxon>Heliconiinae</taxon>
        <taxon>Argynnini</taxon>
        <taxon>Brenthis</taxon>
    </lineage>
</organism>
<dbReference type="EMBL" id="OV170223">
    <property type="protein sequence ID" value="CAH0722872.1"/>
    <property type="molecule type" value="Genomic_DNA"/>
</dbReference>
<gene>
    <name evidence="1" type="ORF">BINO364_LOCUS8759</name>
</gene>
<evidence type="ECO:0000313" key="2">
    <source>
        <dbReference type="Proteomes" id="UP000838878"/>
    </source>
</evidence>
<keyword evidence="2" id="KW-1185">Reference proteome</keyword>
<sequence length="66" mass="7537">MQQQVRREARRARQFASQIRVAAAMRPDALRPRSRPMRLPPVSDNVTINVAWTLFGRYVIADCGSP</sequence>
<dbReference type="AlphaFoldDB" id="A0A8J9UMZ1"/>
<proteinExistence type="predicted"/>
<dbReference type="Proteomes" id="UP000838878">
    <property type="component" value="Chromosome 3"/>
</dbReference>
<feature type="non-terminal residue" evidence="1">
    <location>
        <position position="66"/>
    </location>
</feature>
<reference evidence="1" key="1">
    <citation type="submission" date="2021-12" db="EMBL/GenBank/DDBJ databases">
        <authorList>
            <person name="Martin H S."/>
        </authorList>
    </citation>
    <scope>NUCLEOTIDE SEQUENCE</scope>
</reference>
<evidence type="ECO:0000313" key="1">
    <source>
        <dbReference type="EMBL" id="CAH0722872.1"/>
    </source>
</evidence>
<protein>
    <submittedName>
        <fullName evidence="1">Uncharacterized protein</fullName>
    </submittedName>
</protein>
<accession>A0A8J9UMZ1</accession>